<dbReference type="Proteomes" id="UP000030766">
    <property type="component" value="Unassembled WGS sequence"/>
</dbReference>
<reference evidence="7" key="2">
    <citation type="submission" date="2012-06" db="EMBL/GenBank/DDBJ databases">
        <title>Annotation of the Genome Sequence of Fusarium oxysporum Fo47.</title>
        <authorList>
            <consortium name="The Broad Institute Genomics Platform"/>
            <person name="Ma L.-J."/>
            <person name="Corby-Kistler H."/>
            <person name="Broz K."/>
            <person name="Gale L.R."/>
            <person name="Jonkers W."/>
            <person name="O'Donnell K."/>
            <person name="Ploetz R."/>
            <person name="Steinberg C."/>
            <person name="Schwartz D.C."/>
            <person name="VanEtten H."/>
            <person name="Zhou S."/>
            <person name="Young S.K."/>
            <person name="Zeng Q."/>
            <person name="Gargeya S."/>
            <person name="Fitzgerald M."/>
            <person name="Abouelleil A."/>
            <person name="Alvarado L."/>
            <person name="Chapman S.B."/>
            <person name="Gainer-Dewar J."/>
            <person name="Goldberg J."/>
            <person name="Griggs A."/>
            <person name="Gujja S."/>
            <person name="Hansen M."/>
            <person name="Howarth C."/>
            <person name="Imamovic A."/>
            <person name="Ireland A."/>
            <person name="Larimer J."/>
            <person name="McCowan C."/>
            <person name="Murphy C."/>
            <person name="Pearson M."/>
            <person name="Poon T.W."/>
            <person name="Priest M."/>
            <person name="Roberts A."/>
            <person name="Saif S."/>
            <person name="Shea T."/>
            <person name="Sykes S."/>
            <person name="Wortman J."/>
            <person name="Nusbaum C."/>
            <person name="Birren B."/>
        </authorList>
    </citation>
    <scope>NUCLEOTIDE SEQUENCE</scope>
    <source>
        <strain evidence="7">Fo47</strain>
    </source>
</reference>
<protein>
    <recommendedName>
        <fullName evidence="6">Enoyl reductase (ER) domain-containing protein</fullName>
    </recommendedName>
</protein>
<dbReference type="PANTHER" id="PTHR45348">
    <property type="entry name" value="HYPOTHETICAL OXIDOREDUCTASE (EUROFUNG)"/>
    <property type="match status" value="1"/>
</dbReference>
<comment type="similarity">
    <text evidence="1">Belongs to the zinc-containing alcohol dehydrogenase family.</text>
</comment>
<dbReference type="VEuPathDB" id="FungiDB:FOZG_06133"/>
<dbReference type="AlphaFoldDB" id="W9KNA6"/>
<gene>
    <name evidence="7" type="ORF">FOZG_06133</name>
</gene>
<dbReference type="InterPro" id="IPR020843">
    <property type="entry name" value="ER"/>
</dbReference>
<dbReference type="CDD" id="cd08249">
    <property type="entry name" value="enoyl_reductase_like"/>
    <property type="match status" value="1"/>
</dbReference>
<dbReference type="InterPro" id="IPR036291">
    <property type="entry name" value="NAD(P)-bd_dom_sf"/>
</dbReference>
<dbReference type="SUPFAM" id="SSF51735">
    <property type="entry name" value="NAD(P)-binding Rossmann-fold domains"/>
    <property type="match status" value="1"/>
</dbReference>
<keyword evidence="5" id="KW-0560">Oxidoreductase</keyword>
<keyword evidence="3" id="KW-0547">Nucleotide-binding</keyword>
<evidence type="ECO:0000256" key="4">
    <source>
        <dbReference type="ARBA" id="ARBA00022857"/>
    </source>
</evidence>
<name>W9KNA6_FUSOX</name>
<sequence length="386" mass="41971">MSFDVLIVSKPRKSHCKPTLHLIIFSCYPVNMVQRLQTALVGTPEGGIRLSKTEPVPDITGDSVLIKTKAVSVNPVDTKMIGPYVTPGAVAGFDFAGVVEQVGPEATKCDIHVGDRVCTAIMGMNPLDPHVGAFSEYTAAVEWILLKIPPHLSFEEGASLGISFMTTGLALFKSLGLPGNPLEPTTEPIPVLVYGGSSATGTAAVQLVKLAGFEPIATCSPRNFDLVKSYGASAVFDYQDPNCTSDIRKYTKNKIKYALDCISTTSSMQFCYQAIGRAGGKYTALEPYSEAVARTRKVVKPDWIMGPQMLGKEIRWPEPHWRPANAEMGDFGVYWTAVLRKLLDKGLIRPHPIVFKQGGLPEVLGGIEDIREKRISGKKLVFQIET</sequence>
<evidence type="ECO:0000256" key="2">
    <source>
        <dbReference type="ARBA" id="ARBA00011245"/>
    </source>
</evidence>
<dbReference type="PANTHER" id="PTHR45348:SF1">
    <property type="entry name" value="TRANS-ENOYL REDUCTASE STHE"/>
    <property type="match status" value="1"/>
</dbReference>
<dbReference type="HOGENOM" id="CLU_026673_16_1_1"/>
<evidence type="ECO:0000256" key="3">
    <source>
        <dbReference type="ARBA" id="ARBA00022741"/>
    </source>
</evidence>
<feature type="domain" description="Enoyl reductase (ER)" evidence="6">
    <location>
        <begin position="42"/>
        <end position="381"/>
    </location>
</feature>
<accession>W9KNA6</accession>
<organism evidence="7">
    <name type="scientific">Fusarium oxysporum Fo47</name>
    <dbReference type="NCBI Taxonomy" id="660027"/>
    <lineage>
        <taxon>Eukaryota</taxon>
        <taxon>Fungi</taxon>
        <taxon>Dikarya</taxon>
        <taxon>Ascomycota</taxon>
        <taxon>Pezizomycotina</taxon>
        <taxon>Sordariomycetes</taxon>
        <taxon>Hypocreomycetidae</taxon>
        <taxon>Hypocreales</taxon>
        <taxon>Nectriaceae</taxon>
        <taxon>Fusarium</taxon>
        <taxon>Fusarium oxysporum species complex</taxon>
    </lineage>
</organism>
<dbReference type="Pfam" id="PF00107">
    <property type="entry name" value="ADH_zinc_N"/>
    <property type="match status" value="1"/>
</dbReference>
<dbReference type="GO" id="GO:0000166">
    <property type="term" value="F:nucleotide binding"/>
    <property type="evidence" value="ECO:0007669"/>
    <property type="project" value="UniProtKB-KW"/>
</dbReference>
<dbReference type="Pfam" id="PF08240">
    <property type="entry name" value="ADH_N"/>
    <property type="match status" value="1"/>
</dbReference>
<evidence type="ECO:0000259" key="6">
    <source>
        <dbReference type="SMART" id="SM00829"/>
    </source>
</evidence>
<dbReference type="InterPro" id="IPR011032">
    <property type="entry name" value="GroES-like_sf"/>
</dbReference>
<dbReference type="InterPro" id="IPR047122">
    <property type="entry name" value="Trans-enoyl_RdTase-like"/>
</dbReference>
<dbReference type="InterPro" id="IPR013149">
    <property type="entry name" value="ADH-like_C"/>
</dbReference>
<dbReference type="EMBL" id="JH717898">
    <property type="protein sequence ID" value="EWZ45927.1"/>
    <property type="molecule type" value="Genomic_DNA"/>
</dbReference>
<comment type="subunit">
    <text evidence="2">Monomer.</text>
</comment>
<reference evidence="7" key="1">
    <citation type="submission" date="2011-06" db="EMBL/GenBank/DDBJ databases">
        <title>The Genome Sequence of Fusarium oxysporum Fo47.</title>
        <authorList>
            <consortium name="The Broad Institute Genome Sequencing Platform"/>
            <person name="Ma L.-J."/>
            <person name="Gale L.R."/>
            <person name="Schwartz D.C."/>
            <person name="Zhou S."/>
            <person name="Corby-Kistler H."/>
            <person name="Young S.K."/>
            <person name="Zeng Q."/>
            <person name="Gargeya S."/>
            <person name="Fitzgerald M."/>
            <person name="Haas B."/>
            <person name="Abouelleil A."/>
            <person name="Alvarado L."/>
            <person name="Arachchi H.M."/>
            <person name="Berlin A."/>
            <person name="Brown A."/>
            <person name="Chapman S.B."/>
            <person name="Chen Z."/>
            <person name="Dunbar C."/>
            <person name="Freedman E."/>
            <person name="Gearin G."/>
            <person name="Gellesch M."/>
            <person name="Goldberg J."/>
            <person name="Griggs A."/>
            <person name="Gujja S."/>
            <person name="Heiman D."/>
            <person name="Howarth C."/>
            <person name="Larson L."/>
            <person name="Lui A."/>
            <person name="MacDonald P.J.P."/>
            <person name="Mehta T."/>
            <person name="Montmayeur A."/>
            <person name="Murphy C."/>
            <person name="Neiman D."/>
            <person name="Pearson M."/>
            <person name="Priest M."/>
            <person name="Roberts A."/>
            <person name="Saif S."/>
            <person name="Shea T."/>
            <person name="Shenoy N."/>
            <person name="Sisk P."/>
            <person name="Stolte C."/>
            <person name="Sykes S."/>
            <person name="Wortman J."/>
            <person name="Nusbaum C."/>
            <person name="Birren B."/>
        </authorList>
    </citation>
    <scope>NUCLEOTIDE SEQUENCE [LARGE SCALE GENOMIC DNA]</scope>
    <source>
        <strain evidence="7">Fo47</strain>
    </source>
</reference>
<dbReference type="InterPro" id="IPR013154">
    <property type="entry name" value="ADH-like_N"/>
</dbReference>
<dbReference type="GO" id="GO:0016651">
    <property type="term" value="F:oxidoreductase activity, acting on NAD(P)H"/>
    <property type="evidence" value="ECO:0007669"/>
    <property type="project" value="InterPro"/>
</dbReference>
<dbReference type="SMART" id="SM00829">
    <property type="entry name" value="PKS_ER"/>
    <property type="match status" value="1"/>
</dbReference>
<dbReference type="Gene3D" id="3.90.180.10">
    <property type="entry name" value="Medium-chain alcohol dehydrogenases, catalytic domain"/>
    <property type="match status" value="1"/>
</dbReference>
<proteinExistence type="inferred from homology"/>
<dbReference type="Gene3D" id="3.40.50.720">
    <property type="entry name" value="NAD(P)-binding Rossmann-like Domain"/>
    <property type="match status" value="1"/>
</dbReference>
<dbReference type="SUPFAM" id="SSF50129">
    <property type="entry name" value="GroES-like"/>
    <property type="match status" value="1"/>
</dbReference>
<keyword evidence="4" id="KW-0521">NADP</keyword>
<evidence type="ECO:0000256" key="5">
    <source>
        <dbReference type="ARBA" id="ARBA00023002"/>
    </source>
</evidence>
<evidence type="ECO:0000256" key="1">
    <source>
        <dbReference type="ARBA" id="ARBA00008072"/>
    </source>
</evidence>
<evidence type="ECO:0000313" key="7">
    <source>
        <dbReference type="EMBL" id="EWZ45927.1"/>
    </source>
</evidence>